<dbReference type="Pfam" id="PF14018">
    <property type="entry name" value="DUF4234"/>
    <property type="match status" value="1"/>
</dbReference>
<organism evidence="3 4">
    <name type="scientific">Selenomonas montiformis</name>
    <dbReference type="NCBI Taxonomy" id="2652285"/>
    <lineage>
        <taxon>Bacteria</taxon>
        <taxon>Bacillati</taxon>
        <taxon>Bacillota</taxon>
        <taxon>Negativicutes</taxon>
        <taxon>Selenomonadales</taxon>
        <taxon>Selenomonadaceae</taxon>
        <taxon>Selenomonas</taxon>
    </lineage>
</organism>
<dbReference type="AlphaFoldDB" id="A0A6I2UXJ3"/>
<feature type="transmembrane region" description="Helical" evidence="1">
    <location>
        <begin position="122"/>
        <end position="140"/>
    </location>
</feature>
<feature type="transmembrane region" description="Helical" evidence="1">
    <location>
        <begin position="44"/>
        <end position="65"/>
    </location>
</feature>
<keyword evidence="1" id="KW-0812">Transmembrane</keyword>
<evidence type="ECO:0000313" key="3">
    <source>
        <dbReference type="EMBL" id="MSV23962.1"/>
    </source>
</evidence>
<sequence length="257" mass="28667">MCISSAGRYAHGTSFWSVFSFFSFNDIVYIKEKKGGGDVKERNVVLRIVLTLVTCGLYGLYWMAVVTNDVHRLTGKPRTTSGGRAALYTLLTCTVYFYYWLYQIGGELADYRRDQGLTADAVSRMTYTVTAVIMTLAPILSEFLRVLAQIGHEAGSSPSIVGDITYSNGDVLDMLTGVFLAVVFTAVFQFLLTIVILWFNYHRRDGSPQVLYVLMGVLRTSIFTTAFLQISLNDMIRHMALDPGRTHCEQKAGGEVQ</sequence>
<protein>
    <submittedName>
        <fullName evidence="3">DUF4234 domain-containing protein</fullName>
    </submittedName>
</protein>
<accession>A0A6I2UXJ3</accession>
<comment type="caution">
    <text evidence="3">The sequence shown here is derived from an EMBL/GenBank/DDBJ whole genome shotgun (WGS) entry which is preliminary data.</text>
</comment>
<feature type="transmembrane region" description="Helical" evidence="1">
    <location>
        <begin position="211"/>
        <end position="232"/>
    </location>
</feature>
<keyword evidence="4" id="KW-1185">Reference proteome</keyword>
<evidence type="ECO:0000259" key="2">
    <source>
        <dbReference type="Pfam" id="PF14018"/>
    </source>
</evidence>
<dbReference type="InterPro" id="IPR025328">
    <property type="entry name" value="DUF4234"/>
</dbReference>
<keyword evidence="1" id="KW-0472">Membrane</keyword>
<dbReference type="Proteomes" id="UP000430222">
    <property type="component" value="Unassembled WGS sequence"/>
</dbReference>
<keyword evidence="1" id="KW-1133">Transmembrane helix</keyword>
<gene>
    <name evidence="3" type="ORF">FYJ78_01900</name>
</gene>
<feature type="transmembrane region" description="Helical" evidence="1">
    <location>
        <begin position="178"/>
        <end position="199"/>
    </location>
</feature>
<evidence type="ECO:0000313" key="4">
    <source>
        <dbReference type="Proteomes" id="UP000430222"/>
    </source>
</evidence>
<proteinExistence type="predicted"/>
<reference evidence="3 4" key="1">
    <citation type="submission" date="2019-08" db="EMBL/GenBank/DDBJ databases">
        <title>In-depth cultivation of the pig gut microbiome towards novel bacterial diversity and tailored functional studies.</title>
        <authorList>
            <person name="Wylensek D."/>
            <person name="Hitch T.C.A."/>
            <person name="Clavel T."/>
        </authorList>
    </citation>
    <scope>NUCLEOTIDE SEQUENCE [LARGE SCALE GENOMIC DNA]</scope>
    <source>
        <strain evidence="4">WCA-380-WT-3B3</strain>
    </source>
</reference>
<feature type="transmembrane region" description="Helical" evidence="1">
    <location>
        <begin position="85"/>
        <end position="102"/>
    </location>
</feature>
<name>A0A6I2UXJ3_9FIRM</name>
<dbReference type="EMBL" id="VUNL01000002">
    <property type="protein sequence ID" value="MSV23962.1"/>
    <property type="molecule type" value="Genomic_DNA"/>
</dbReference>
<evidence type="ECO:0000256" key="1">
    <source>
        <dbReference type="SAM" id="Phobius"/>
    </source>
</evidence>
<feature type="domain" description="DUF4234" evidence="2">
    <location>
        <begin position="42"/>
        <end position="109"/>
    </location>
</feature>